<evidence type="ECO:0000313" key="1">
    <source>
        <dbReference type="EMBL" id="TFK17355.1"/>
    </source>
</evidence>
<name>A0A5C3KB93_COPMA</name>
<sequence length="233" mass="26120">MIAIFTDHIAAAKRAVDPSVHSGQGHSLAMCAELSKWFSGDPERSIEFVQVPSKLGWHIHLATHDYVRDTPTVSGRHIETLLDSVCQVVAKSCIDSWISEFQHTSYRGKHFLQMGDMRDRPLKPSILGGGTWLSSTATESLATTARMARCILGHAPLGEYHARFNIDREIQCSMAKPTLLDAWESSWTFFGQIPEHSPSKPPPRVSDDFVLELVCVLSIFNFNSMDFLLFQFL</sequence>
<keyword evidence="2" id="KW-1185">Reference proteome</keyword>
<dbReference type="AlphaFoldDB" id="A0A5C3KB93"/>
<dbReference type="Proteomes" id="UP000307440">
    <property type="component" value="Unassembled WGS sequence"/>
</dbReference>
<proteinExistence type="predicted"/>
<dbReference type="OrthoDB" id="3258143at2759"/>
<organism evidence="1 2">
    <name type="scientific">Coprinopsis marcescibilis</name>
    <name type="common">Agaric fungus</name>
    <name type="synonym">Psathyrella marcescibilis</name>
    <dbReference type="NCBI Taxonomy" id="230819"/>
    <lineage>
        <taxon>Eukaryota</taxon>
        <taxon>Fungi</taxon>
        <taxon>Dikarya</taxon>
        <taxon>Basidiomycota</taxon>
        <taxon>Agaricomycotina</taxon>
        <taxon>Agaricomycetes</taxon>
        <taxon>Agaricomycetidae</taxon>
        <taxon>Agaricales</taxon>
        <taxon>Agaricineae</taxon>
        <taxon>Psathyrellaceae</taxon>
        <taxon>Coprinopsis</taxon>
    </lineage>
</organism>
<accession>A0A5C3KB93</accession>
<evidence type="ECO:0000313" key="2">
    <source>
        <dbReference type="Proteomes" id="UP000307440"/>
    </source>
</evidence>
<dbReference type="EMBL" id="ML210525">
    <property type="protein sequence ID" value="TFK17355.1"/>
    <property type="molecule type" value="Genomic_DNA"/>
</dbReference>
<gene>
    <name evidence="1" type="ORF">FA15DRAFT_710900</name>
</gene>
<reference evidence="1 2" key="1">
    <citation type="journal article" date="2019" name="Nat. Ecol. Evol.">
        <title>Megaphylogeny resolves global patterns of mushroom evolution.</title>
        <authorList>
            <person name="Varga T."/>
            <person name="Krizsan K."/>
            <person name="Foldi C."/>
            <person name="Dima B."/>
            <person name="Sanchez-Garcia M."/>
            <person name="Sanchez-Ramirez S."/>
            <person name="Szollosi G.J."/>
            <person name="Szarkandi J.G."/>
            <person name="Papp V."/>
            <person name="Albert L."/>
            <person name="Andreopoulos W."/>
            <person name="Angelini C."/>
            <person name="Antonin V."/>
            <person name="Barry K.W."/>
            <person name="Bougher N.L."/>
            <person name="Buchanan P."/>
            <person name="Buyck B."/>
            <person name="Bense V."/>
            <person name="Catcheside P."/>
            <person name="Chovatia M."/>
            <person name="Cooper J."/>
            <person name="Damon W."/>
            <person name="Desjardin D."/>
            <person name="Finy P."/>
            <person name="Geml J."/>
            <person name="Haridas S."/>
            <person name="Hughes K."/>
            <person name="Justo A."/>
            <person name="Karasinski D."/>
            <person name="Kautmanova I."/>
            <person name="Kiss B."/>
            <person name="Kocsube S."/>
            <person name="Kotiranta H."/>
            <person name="LaButti K.M."/>
            <person name="Lechner B.E."/>
            <person name="Liimatainen K."/>
            <person name="Lipzen A."/>
            <person name="Lukacs Z."/>
            <person name="Mihaltcheva S."/>
            <person name="Morgado L.N."/>
            <person name="Niskanen T."/>
            <person name="Noordeloos M.E."/>
            <person name="Ohm R.A."/>
            <person name="Ortiz-Santana B."/>
            <person name="Ovrebo C."/>
            <person name="Racz N."/>
            <person name="Riley R."/>
            <person name="Savchenko A."/>
            <person name="Shiryaev A."/>
            <person name="Soop K."/>
            <person name="Spirin V."/>
            <person name="Szebenyi C."/>
            <person name="Tomsovsky M."/>
            <person name="Tulloss R.E."/>
            <person name="Uehling J."/>
            <person name="Grigoriev I.V."/>
            <person name="Vagvolgyi C."/>
            <person name="Papp T."/>
            <person name="Martin F.M."/>
            <person name="Miettinen O."/>
            <person name="Hibbett D.S."/>
            <person name="Nagy L.G."/>
        </authorList>
    </citation>
    <scope>NUCLEOTIDE SEQUENCE [LARGE SCALE GENOMIC DNA]</scope>
    <source>
        <strain evidence="1 2">CBS 121175</strain>
    </source>
</reference>
<protein>
    <submittedName>
        <fullName evidence="1">Uncharacterized protein</fullName>
    </submittedName>
</protein>